<accession>A0A3Q2DRC6</accession>
<proteinExistence type="predicted"/>
<evidence type="ECO:0000313" key="2">
    <source>
        <dbReference type="Proteomes" id="UP000265020"/>
    </source>
</evidence>
<protein>
    <submittedName>
        <fullName evidence="1">Hydroxyacyl-CoA dehydrogenase trifunctional multienzyme complex subunit beta</fullName>
    </submittedName>
</protein>
<name>A0A3Q2DRC6_CYPVA</name>
<sequence>MASMLLKTTRTGAVSPSWAVRSPCVLIPFPAQTKSKKTLARPGLKNIVLVEGVRTPFLMSGTTYADLMPHDLARAALQ</sequence>
<evidence type="ECO:0000313" key="1">
    <source>
        <dbReference type="Ensembl" id="ENSCVAP00000021394.1"/>
    </source>
</evidence>
<keyword evidence="2" id="KW-1185">Reference proteome</keyword>
<dbReference type="Proteomes" id="UP000265020">
    <property type="component" value="Unassembled WGS sequence"/>
</dbReference>
<reference evidence="1" key="2">
    <citation type="submission" date="2025-09" db="UniProtKB">
        <authorList>
            <consortium name="Ensembl"/>
        </authorList>
    </citation>
    <scope>IDENTIFICATION</scope>
</reference>
<dbReference type="STRING" id="28743.ENSCVAP00000021394"/>
<dbReference type="Ensembl" id="ENSCVAT00000011884.1">
    <property type="protein sequence ID" value="ENSCVAP00000021394.1"/>
    <property type="gene ID" value="ENSCVAG00000003430.1"/>
</dbReference>
<organism evidence="1 2">
    <name type="scientific">Cyprinodon variegatus</name>
    <name type="common">Sheepshead minnow</name>
    <dbReference type="NCBI Taxonomy" id="28743"/>
    <lineage>
        <taxon>Eukaryota</taxon>
        <taxon>Metazoa</taxon>
        <taxon>Chordata</taxon>
        <taxon>Craniata</taxon>
        <taxon>Vertebrata</taxon>
        <taxon>Euteleostomi</taxon>
        <taxon>Actinopterygii</taxon>
        <taxon>Neopterygii</taxon>
        <taxon>Teleostei</taxon>
        <taxon>Neoteleostei</taxon>
        <taxon>Acanthomorphata</taxon>
        <taxon>Ovalentaria</taxon>
        <taxon>Atherinomorphae</taxon>
        <taxon>Cyprinodontiformes</taxon>
        <taxon>Cyprinodontidae</taxon>
        <taxon>Cyprinodon</taxon>
    </lineage>
</organism>
<dbReference type="AlphaFoldDB" id="A0A3Q2DRC6"/>
<reference evidence="1" key="1">
    <citation type="submission" date="2025-08" db="UniProtKB">
        <authorList>
            <consortium name="Ensembl"/>
        </authorList>
    </citation>
    <scope>IDENTIFICATION</scope>
</reference>